<comment type="caution">
    <text evidence="4">The sequence shown here is derived from an EMBL/GenBank/DDBJ whole genome shotgun (WGS) entry which is preliminary data.</text>
</comment>
<dbReference type="GO" id="GO:0004175">
    <property type="term" value="F:endopeptidase activity"/>
    <property type="evidence" value="ECO:0007669"/>
    <property type="project" value="UniProtKB-ARBA"/>
</dbReference>
<keyword evidence="2" id="KW-0812">Transmembrane</keyword>
<proteinExistence type="inferred from homology"/>
<dbReference type="STRING" id="357278.IV61_GL000368"/>
<feature type="transmembrane region" description="Helical" evidence="2">
    <location>
        <begin position="91"/>
        <end position="119"/>
    </location>
</feature>
<reference evidence="4 5" key="1">
    <citation type="journal article" date="2015" name="Genome Announc.">
        <title>Expanding the biotechnology potential of lactobacilli through comparative genomics of 213 strains and associated genera.</title>
        <authorList>
            <person name="Sun Z."/>
            <person name="Harris H.M."/>
            <person name="McCann A."/>
            <person name="Guo C."/>
            <person name="Argimon S."/>
            <person name="Zhang W."/>
            <person name="Yang X."/>
            <person name="Jeffery I.B."/>
            <person name="Cooney J.C."/>
            <person name="Kagawa T.F."/>
            <person name="Liu W."/>
            <person name="Song Y."/>
            <person name="Salvetti E."/>
            <person name="Wrobel A."/>
            <person name="Rasinkangas P."/>
            <person name="Parkhill J."/>
            <person name="Rea M.C."/>
            <person name="O'Sullivan O."/>
            <person name="Ritari J."/>
            <person name="Douillard F.P."/>
            <person name="Paul Ross R."/>
            <person name="Yang R."/>
            <person name="Briner A.E."/>
            <person name="Felis G.E."/>
            <person name="de Vos W.M."/>
            <person name="Barrangou R."/>
            <person name="Klaenhammer T.R."/>
            <person name="Caufield P.W."/>
            <person name="Cui Y."/>
            <person name="Zhang H."/>
            <person name="O'Toole P.W."/>
        </authorList>
    </citation>
    <scope>NUCLEOTIDE SEQUENCE [LARGE SCALE GENOMIC DNA]</scope>
    <source>
        <strain evidence="4 5">ATCC 53295</strain>
    </source>
</reference>
<dbReference type="AlphaFoldDB" id="A0A0R1GSU5"/>
<feature type="transmembrane region" description="Helical" evidence="2">
    <location>
        <begin position="139"/>
        <end position="162"/>
    </location>
</feature>
<dbReference type="Pfam" id="PF02517">
    <property type="entry name" value="Rce1-like"/>
    <property type="match status" value="1"/>
</dbReference>
<dbReference type="PATRIC" id="fig|1267003.4.peg.358"/>
<accession>A0A0R1GSU5</accession>
<dbReference type="GO" id="GO:0006508">
    <property type="term" value="P:proteolysis"/>
    <property type="evidence" value="ECO:0007669"/>
    <property type="project" value="UniProtKB-KW"/>
</dbReference>
<evidence type="ECO:0000256" key="1">
    <source>
        <dbReference type="ARBA" id="ARBA00009067"/>
    </source>
</evidence>
<feature type="transmembrane region" description="Helical" evidence="2">
    <location>
        <begin position="21"/>
        <end position="39"/>
    </location>
</feature>
<dbReference type="EMBL" id="AZCZ01000013">
    <property type="protein sequence ID" value="KRK37071.1"/>
    <property type="molecule type" value="Genomic_DNA"/>
</dbReference>
<dbReference type="eggNOG" id="COG1266">
    <property type="taxonomic scope" value="Bacteria"/>
</dbReference>
<dbReference type="InterPro" id="IPR052710">
    <property type="entry name" value="CAAX_protease"/>
</dbReference>
<organism evidence="4 5">
    <name type="scientific">Levilactobacillus parabrevis ATCC 53295</name>
    <dbReference type="NCBI Taxonomy" id="1267003"/>
    <lineage>
        <taxon>Bacteria</taxon>
        <taxon>Bacillati</taxon>
        <taxon>Bacillota</taxon>
        <taxon>Bacilli</taxon>
        <taxon>Lactobacillales</taxon>
        <taxon>Lactobacillaceae</taxon>
        <taxon>Levilactobacillus</taxon>
    </lineage>
</organism>
<gene>
    <name evidence="4" type="ORF">FD07_GL000329</name>
</gene>
<evidence type="ECO:0000313" key="4">
    <source>
        <dbReference type="EMBL" id="KRK37071.1"/>
    </source>
</evidence>
<dbReference type="PANTHER" id="PTHR36435">
    <property type="entry name" value="SLR1288 PROTEIN"/>
    <property type="match status" value="1"/>
</dbReference>
<name>A0A0R1GSU5_9LACO</name>
<keyword evidence="4" id="KW-0645">Protease</keyword>
<dbReference type="OrthoDB" id="8607342at2"/>
<evidence type="ECO:0000313" key="5">
    <source>
        <dbReference type="Proteomes" id="UP000051176"/>
    </source>
</evidence>
<dbReference type="RefSeq" id="WP_020089060.1">
    <property type="nucleotide sequence ID" value="NZ_AZCZ01000013.1"/>
</dbReference>
<keyword evidence="4" id="KW-0378">Hydrolase</keyword>
<evidence type="ECO:0000259" key="3">
    <source>
        <dbReference type="Pfam" id="PF02517"/>
    </source>
</evidence>
<feature type="domain" description="CAAX prenyl protease 2/Lysostaphin resistance protein A-like" evidence="3">
    <location>
        <begin position="134"/>
        <end position="227"/>
    </location>
</feature>
<feature type="transmembrane region" description="Helical" evidence="2">
    <location>
        <begin position="194"/>
        <end position="211"/>
    </location>
</feature>
<dbReference type="GO" id="GO:0080120">
    <property type="term" value="P:CAAX-box protein maturation"/>
    <property type="evidence" value="ECO:0007669"/>
    <property type="project" value="UniProtKB-ARBA"/>
</dbReference>
<evidence type="ECO:0000256" key="2">
    <source>
        <dbReference type="SAM" id="Phobius"/>
    </source>
</evidence>
<feature type="transmembrane region" description="Helical" evidence="2">
    <location>
        <begin position="169"/>
        <end position="188"/>
    </location>
</feature>
<keyword evidence="2" id="KW-1133">Transmembrane helix</keyword>
<dbReference type="InterPro" id="IPR003675">
    <property type="entry name" value="Rce1/LyrA-like_dom"/>
</dbReference>
<dbReference type="Proteomes" id="UP000051176">
    <property type="component" value="Unassembled WGS sequence"/>
</dbReference>
<comment type="similarity">
    <text evidence="1">Belongs to the UPF0177 family.</text>
</comment>
<dbReference type="PANTHER" id="PTHR36435:SF1">
    <property type="entry name" value="CAAX AMINO TERMINAL PROTEASE FAMILY PROTEIN"/>
    <property type="match status" value="1"/>
</dbReference>
<sequence>MNSWNKGINWLLDWILRDLKWLGFLLLYLIDSVFLTLATQQASHGSSPNRAIGMMLIYSGLLLGFITWRYQKQLQQNNPRNFGRTPFTGKTVSQLIGFFILMLTIQYSWSILIATHILPSPANQTAINQQVTQLPFWNLAYAILLAPIFEELIFRGIFLNYFFSKNTRLMNFLGIFISGIIFGFMHVSSFTPTLIMYSALGWVLGYSYLHFRDVRYDMTLHFLNNALSLI</sequence>
<feature type="transmembrane region" description="Helical" evidence="2">
    <location>
        <begin position="51"/>
        <end position="70"/>
    </location>
</feature>
<keyword evidence="2" id="KW-0472">Membrane</keyword>
<protein>
    <submittedName>
        <fullName evidence="4">Metal-dependent membrane protease</fullName>
    </submittedName>
</protein>
<keyword evidence="5" id="KW-1185">Reference proteome</keyword>